<gene>
    <name evidence="1" type="ORF">D5086_024129</name>
</gene>
<dbReference type="EMBL" id="RCHU02000013">
    <property type="protein sequence ID" value="KAL3573516.1"/>
    <property type="molecule type" value="Genomic_DNA"/>
</dbReference>
<name>A0ACC4B5D2_POPAL</name>
<reference evidence="1 2" key="1">
    <citation type="journal article" date="2024" name="Plant Biotechnol. J.">
        <title>Genome and CRISPR/Cas9 system of a widespread forest tree (Populus alba) in the world.</title>
        <authorList>
            <person name="Liu Y.J."/>
            <person name="Jiang P.F."/>
            <person name="Han X.M."/>
            <person name="Li X.Y."/>
            <person name="Wang H.M."/>
            <person name="Wang Y.J."/>
            <person name="Wang X.X."/>
            <person name="Zeng Q.Y."/>
        </authorList>
    </citation>
    <scope>NUCLEOTIDE SEQUENCE [LARGE SCALE GENOMIC DNA]</scope>
    <source>
        <strain evidence="2">cv. PAL-ZL1</strain>
    </source>
</reference>
<evidence type="ECO:0000313" key="1">
    <source>
        <dbReference type="EMBL" id="KAL3573516.1"/>
    </source>
</evidence>
<accession>A0ACC4B5D2</accession>
<protein>
    <submittedName>
        <fullName evidence="1">Uncharacterized protein</fullName>
    </submittedName>
</protein>
<dbReference type="Proteomes" id="UP000309997">
    <property type="component" value="Unassembled WGS sequence"/>
</dbReference>
<evidence type="ECO:0000313" key="2">
    <source>
        <dbReference type="Proteomes" id="UP000309997"/>
    </source>
</evidence>
<keyword evidence="2" id="KW-1185">Reference proteome</keyword>
<comment type="caution">
    <text evidence="1">The sequence shown here is derived from an EMBL/GenBank/DDBJ whole genome shotgun (WGS) entry which is preliminary data.</text>
</comment>
<sequence>MTMEKKEEFFSDLNFAPSNHAVNSNSTMINGSDFTSTNDADADDDWGDFNFVSSNSSGFSHTLSLPKISTIHFEFSTKNQNSAEKLTQPGSAPSRVNNSAQWKKPNGALPLSLFGEIEEEEEGSDAGEPPKKERVHFSKNKEGSGGVNVVDLIANLYKEKERNNGFGSGFNGSDMNWENLNGNGLNVNGVNKNEMNSKGLDLNLKENGLNSNKTELNLVQKDKNFSGNGVDLGLVNGNEPFDVNGGDGGGDDDDDDGWEFKGADSKTDAEVDISKASEMKAENGLVSNVDGLNSRWNPLSLDLNGWTSHANRDDSSWDWLNTGTVDGNTAPGNSDGWEFKETGSRMQAEDEKEKGEQMKAEIKPILSFDGSNSTWNSLSLDGLKNSNLNEVNSDRKQMNLNSSDENEDFDGNDEWEFKAAESESGTGDKNNKGDERKVENPGGTTHALGFGSGVIGTGDLFGASQQTSKKSTGRDFGFDFSTSLAQDTKMFHTHTKNEQNDTKKVSHSSPDDGVDSDEESWEFKDAFSETRSKEKEEPKVVEVSAAVEAFPFDGEIKGNMARSISHKGALPLSIFGDEEQDSNDPVSYQDISPQLSSSKPIDGVKSPHLNISINDLISSLYSQAEHDTAVNHGQNPSGSGLSPANVVTESNLAGDSDDFDDDSWEFKDASSGIRAEDQASFIGLREPNTKYSTQIELNDYVDFFGKLKEELYFLALCHLDNLKKAQSAASEDAEVKALVKEIQNLHDELQQDGLFSGEVDTGNHSPRKLCLNAFVEVLQEPKFQMFESEYQLTSKLSLVENDLGLTMELLKHVASTIKILTLVSRKEQSSYVSTWSEILSFCARELKHGALIWTQSLQKDVHDQILSKPQGKNYIVALGEIYRVVEVIGSSARLYKPWLLVSSTNPMGLLTLLSECFTIWSSSGLEEALQSISDPAGLYYNGGLTTLIESIKYIHDLDTRTLYNHVFCGQGPICQLSVLTAEIVPGMKTVVWNGEHYFLTLANLWANLEHSVEPRIEKHKHRSTSLLSVGILGRLSTSKLSHGSPSIRWNPQAPSPSSYTSGPQHDCQIPPDLRYELLDYRINSHESSD</sequence>
<proteinExistence type="predicted"/>
<organism evidence="1 2">
    <name type="scientific">Populus alba</name>
    <name type="common">White poplar</name>
    <dbReference type="NCBI Taxonomy" id="43335"/>
    <lineage>
        <taxon>Eukaryota</taxon>
        <taxon>Viridiplantae</taxon>
        <taxon>Streptophyta</taxon>
        <taxon>Embryophyta</taxon>
        <taxon>Tracheophyta</taxon>
        <taxon>Spermatophyta</taxon>
        <taxon>Magnoliopsida</taxon>
        <taxon>eudicotyledons</taxon>
        <taxon>Gunneridae</taxon>
        <taxon>Pentapetalae</taxon>
        <taxon>rosids</taxon>
        <taxon>fabids</taxon>
        <taxon>Malpighiales</taxon>
        <taxon>Salicaceae</taxon>
        <taxon>Saliceae</taxon>
        <taxon>Populus</taxon>
    </lineage>
</organism>